<sequence>MWQEARKQEKHIKTLMVDYKRRAERRRDYYERIKQDPIKFLRVYGRPAKLHLDSEVAKAAENSNNMMPWIGDSTILIDRFDARTNLETWDGQIEEAPKMTPVERIEERLCMYERYRCIIHNDFAGVTEAMALKQIELDEKYGDLDKKRKEEEEIGKKSQEPKAAIGFTYEDSNQASGGVGMNTAATTTTLGSGPPIGAGDDSSDSEEEADSDMDIDVELDLATLGLEGRRQLAKSAATFGLHPTDFVQLLSADQQLETELRLAKALEEEKLQLAGRKSRRARRLLKERRAKEKFPKLLTTKVGLLNGQPISRRTVYLSASSSDSGDYPSGEEDAVDDRHVRGSKAAADVRARRARAKPLLTTARGPSVMIGGMTSISLCRRRNRGLDRSDKMRKATACSSASSRSRSGSSSSETRSRRRSSSGLSDSSISVRHSHRDSSRHHGKRPRVEYITTFGDNDDDSMKKHAANSPAGLSWKTSKPPGTAASAVAASVVSKLLNSTSAINKTYSPFPNKSLSDMLRAPVASNSSTSFSYRRGVANRSFSPEGHRRNQRRSPSGRRRGYRSRSRSASPGRKHIGSWNNGRRRERRGHSTTGSESSRSSSKGTRSTKRDYRSFSNRHRSNSSRRSYSRSPLSQGVSTATFPSASSKREESECSESRPHAPEVSGTNPSSGDRLSPPPVRKRYYRPELESDEDSRLSEGDDGEDDDQQSNRRYSRSSGRGQDSPSARQTTAATGSWDSSGKMATSGTTEAASYHVASKNTPGSAVPGASRPTPQELLKRRVQLQLTKAFNADKKAELEKQVQLEQERLAREEGLRRQARLLRRQEEKRLREERRAAMLASGKPDDSASDTSSSSLDSKTDLCTNSRPQLSVPPSSRHSPFPRKSSPSSLSLARRNEHRRSRSVSPSRTSRLPSPPSSAGSRSTLSAMRGQKYIPSEHRRMSHLSADYDRFPPSGSRDRFVSRSARPEAERCPPANHYRPSMSSRGTSHWRSNERSWPSPMHQNSSWSSAYPRSNRPPYRARGRYS</sequence>
<evidence type="ECO:0000313" key="5">
    <source>
        <dbReference type="EMBL" id="KAF7261667.1"/>
    </source>
</evidence>
<feature type="compositionally biased region" description="Basic and acidic residues" evidence="3">
    <location>
        <begin position="384"/>
        <end position="393"/>
    </location>
</feature>
<dbReference type="PANTHER" id="PTHR13161">
    <property type="entry name" value="SPLICING FACTOR SUPPRESSOR OF WHITE APRICOT"/>
    <property type="match status" value="1"/>
</dbReference>
<keyword evidence="1" id="KW-0507">mRNA processing</keyword>
<comment type="caution">
    <text evidence="5">The sequence shown here is derived from an EMBL/GenBank/DDBJ whole genome shotgun (WGS) entry which is preliminary data.</text>
</comment>
<organism evidence="5 6">
    <name type="scientific">Paragonimus skrjabini miyazakii</name>
    <dbReference type="NCBI Taxonomy" id="59628"/>
    <lineage>
        <taxon>Eukaryota</taxon>
        <taxon>Metazoa</taxon>
        <taxon>Spiralia</taxon>
        <taxon>Lophotrochozoa</taxon>
        <taxon>Platyhelminthes</taxon>
        <taxon>Trematoda</taxon>
        <taxon>Digenea</taxon>
        <taxon>Plagiorchiida</taxon>
        <taxon>Troglotremata</taxon>
        <taxon>Troglotrematidae</taxon>
        <taxon>Paragonimus</taxon>
    </lineage>
</organism>
<dbReference type="InterPro" id="IPR040397">
    <property type="entry name" value="SWAP"/>
</dbReference>
<dbReference type="OrthoDB" id="6282202at2759"/>
<feature type="compositionally biased region" description="Basic and acidic residues" evidence="3">
    <location>
        <begin position="685"/>
        <end position="699"/>
    </location>
</feature>
<feature type="compositionally biased region" description="Polar residues" evidence="3">
    <location>
        <begin position="1001"/>
        <end position="1012"/>
    </location>
</feature>
<dbReference type="PANTHER" id="PTHR13161:SF4">
    <property type="entry name" value="CLK4-ASSOCIATING SERINE_ARGININE RICH PROTEIN"/>
    <property type="match status" value="1"/>
</dbReference>
<feature type="compositionally biased region" description="Polar residues" evidence="3">
    <location>
        <begin position="981"/>
        <end position="990"/>
    </location>
</feature>
<feature type="compositionally biased region" description="Polar residues" evidence="3">
    <location>
        <begin position="632"/>
        <end position="643"/>
    </location>
</feature>
<keyword evidence="2" id="KW-0508">mRNA splicing</keyword>
<name>A0A8S9ZCC6_9TREM</name>
<dbReference type="Proteomes" id="UP000822476">
    <property type="component" value="Unassembled WGS sequence"/>
</dbReference>
<feature type="compositionally biased region" description="Polar residues" evidence="3">
    <location>
        <begin position="863"/>
        <end position="878"/>
    </location>
</feature>
<keyword evidence="6" id="KW-1185">Reference proteome</keyword>
<feature type="compositionally biased region" description="Low complexity" evidence="3">
    <location>
        <begin position="421"/>
        <end position="431"/>
    </location>
</feature>
<feature type="region of interest" description="Disordered" evidence="3">
    <location>
        <begin position="175"/>
        <end position="211"/>
    </location>
</feature>
<accession>A0A8S9ZCC6</accession>
<reference evidence="5" key="1">
    <citation type="submission" date="2019-07" db="EMBL/GenBank/DDBJ databases">
        <title>Annotation for the trematode Paragonimus miyazaki's.</title>
        <authorList>
            <person name="Choi Y.-J."/>
        </authorList>
    </citation>
    <scope>NUCLEOTIDE SEQUENCE</scope>
    <source>
        <strain evidence="5">Japan</strain>
    </source>
</reference>
<feature type="compositionally biased region" description="Polar residues" evidence="3">
    <location>
        <begin position="725"/>
        <end position="751"/>
    </location>
</feature>
<dbReference type="SMART" id="SM01141">
    <property type="entry name" value="DRY_EERY"/>
    <property type="match status" value="1"/>
</dbReference>
<feature type="compositionally biased region" description="Basic residues" evidence="3">
    <location>
        <begin position="432"/>
        <end position="445"/>
    </location>
</feature>
<feature type="compositionally biased region" description="Acidic residues" evidence="3">
    <location>
        <begin position="201"/>
        <end position="211"/>
    </location>
</feature>
<evidence type="ECO:0000313" key="6">
    <source>
        <dbReference type="Proteomes" id="UP000822476"/>
    </source>
</evidence>
<gene>
    <name evidence="5" type="ORF">EG68_00754</name>
</gene>
<evidence type="ECO:0000256" key="2">
    <source>
        <dbReference type="ARBA" id="ARBA00023187"/>
    </source>
</evidence>
<feature type="compositionally biased region" description="Low complexity" evidence="3">
    <location>
        <begin position="399"/>
        <end position="413"/>
    </location>
</feature>
<feature type="compositionally biased region" description="Low complexity" evidence="3">
    <location>
        <begin position="903"/>
        <end position="912"/>
    </location>
</feature>
<feature type="region of interest" description="Disordered" evidence="3">
    <location>
        <begin position="317"/>
        <end position="352"/>
    </location>
</feature>
<evidence type="ECO:0000256" key="1">
    <source>
        <dbReference type="ARBA" id="ARBA00022664"/>
    </source>
</evidence>
<feature type="region of interest" description="Disordered" evidence="3">
    <location>
        <begin position="525"/>
        <end position="777"/>
    </location>
</feature>
<feature type="compositionally biased region" description="Low complexity" evidence="3">
    <location>
        <begin position="318"/>
        <end position="328"/>
    </location>
</feature>
<dbReference type="GO" id="GO:0008380">
    <property type="term" value="P:RNA splicing"/>
    <property type="evidence" value="ECO:0007669"/>
    <property type="project" value="UniProtKB-KW"/>
</dbReference>
<proteinExistence type="predicted"/>
<dbReference type="Pfam" id="PF09750">
    <property type="entry name" value="DRY_EERY"/>
    <property type="match status" value="1"/>
</dbReference>
<evidence type="ECO:0000256" key="3">
    <source>
        <dbReference type="SAM" id="MobiDB-lite"/>
    </source>
</evidence>
<feature type="compositionally biased region" description="Basic and acidic residues" evidence="3">
    <location>
        <begin position="647"/>
        <end position="661"/>
    </location>
</feature>
<feature type="region of interest" description="Disordered" evidence="3">
    <location>
        <begin position="833"/>
        <end position="1026"/>
    </location>
</feature>
<feature type="compositionally biased region" description="Low complexity" evidence="3">
    <location>
        <begin position="591"/>
        <end position="605"/>
    </location>
</feature>
<feature type="region of interest" description="Disordered" evidence="3">
    <location>
        <begin position="382"/>
        <end position="482"/>
    </location>
</feature>
<dbReference type="EMBL" id="JTDE01000297">
    <property type="protein sequence ID" value="KAF7261667.1"/>
    <property type="molecule type" value="Genomic_DNA"/>
</dbReference>
<feature type="compositionally biased region" description="Basic and acidic residues" evidence="3">
    <location>
        <begin position="946"/>
        <end position="971"/>
    </location>
</feature>
<feature type="compositionally biased region" description="Basic residues" evidence="3">
    <location>
        <begin position="549"/>
        <end position="590"/>
    </location>
</feature>
<evidence type="ECO:0000259" key="4">
    <source>
        <dbReference type="SMART" id="SM01141"/>
    </source>
</evidence>
<protein>
    <recommendedName>
        <fullName evidence="4">Suppressor of white apricot N-terminal domain-containing protein</fullName>
    </recommendedName>
</protein>
<dbReference type="AlphaFoldDB" id="A0A8S9ZCC6"/>
<dbReference type="InterPro" id="IPR019147">
    <property type="entry name" value="SWAP_N_domain"/>
</dbReference>
<feature type="domain" description="Suppressor of white apricot N-terminal" evidence="4">
    <location>
        <begin position="39"/>
        <end position="173"/>
    </location>
</feature>
<dbReference type="GO" id="GO:0006397">
    <property type="term" value="P:mRNA processing"/>
    <property type="evidence" value="ECO:0007669"/>
    <property type="project" value="UniProtKB-KW"/>
</dbReference>